<feature type="compositionally biased region" description="Basic and acidic residues" evidence="1">
    <location>
        <begin position="168"/>
        <end position="194"/>
    </location>
</feature>
<dbReference type="Proteomes" id="UP000214673">
    <property type="component" value="Unassembled WGS sequence"/>
</dbReference>
<feature type="region of interest" description="Disordered" evidence="1">
    <location>
        <begin position="168"/>
        <end position="209"/>
    </location>
</feature>
<name>A0A212AQS4_9RHOB</name>
<dbReference type="EMBL" id="NIPX01000015">
    <property type="protein sequence ID" value="OWJ83803.1"/>
    <property type="molecule type" value="Genomic_DNA"/>
</dbReference>
<evidence type="ECO:0000313" key="2">
    <source>
        <dbReference type="EMBL" id="OWJ73900.1"/>
    </source>
</evidence>
<dbReference type="STRING" id="366616.CG51_05950"/>
<dbReference type="Proteomes" id="UP000196640">
    <property type="component" value="Unassembled WGS sequence"/>
</dbReference>
<evidence type="ECO:0000313" key="3">
    <source>
        <dbReference type="EMBL" id="OWJ83803.1"/>
    </source>
</evidence>
<sequence length="209" mass="23970">MMNYRQSEIATLLGEWLDRYTAPIHLRDKANAAQKEVEALLRALLKFAPQVDYQPFCRAVFDQLDFQMKTRAWPTVGEMGAVCSNIRKESPRPRDLTPQRDTASLAIIGRRMAAGEAVGESYLYDSNACDLIAGGHVDAETMRRYRKGAFMARRDAYGHEKAVEWEREQIQRHEEARQSFRDRERSRRDTKGPDKSTPVPEGYGDWDAA</sequence>
<dbReference type="AlphaFoldDB" id="A0A212AQS4"/>
<dbReference type="RefSeq" id="WP_035745041.1">
    <property type="nucleotide sequence ID" value="NZ_NIPV01000086.1"/>
</dbReference>
<comment type="caution">
    <text evidence="3">The sequence shown here is derived from an EMBL/GenBank/DDBJ whole genome shotgun (WGS) entry which is preliminary data.</text>
</comment>
<gene>
    <name evidence="3" type="ORF">CDV52_09850</name>
    <name evidence="2" type="ORF">CDV53_14315</name>
</gene>
<proteinExistence type="predicted"/>
<evidence type="ECO:0000313" key="5">
    <source>
        <dbReference type="Proteomes" id="UP000214673"/>
    </source>
</evidence>
<organism evidence="3 4">
    <name type="scientific">Haematobacter missouriensis</name>
    <dbReference type="NCBI Taxonomy" id="366616"/>
    <lineage>
        <taxon>Bacteria</taxon>
        <taxon>Pseudomonadati</taxon>
        <taxon>Pseudomonadota</taxon>
        <taxon>Alphaproteobacteria</taxon>
        <taxon>Rhodobacterales</taxon>
        <taxon>Paracoccaceae</taxon>
        <taxon>Haematobacter</taxon>
    </lineage>
</organism>
<reference evidence="4 5" key="1">
    <citation type="submission" date="2016-11" db="EMBL/GenBank/DDBJ databases">
        <title>Comparison of Traditional DNA-DNA Hybridization with In Silico Genomic Analysis.</title>
        <authorList>
            <person name="Nicholson A.C."/>
            <person name="Sammons S."/>
            <person name="Humrighouse B.W."/>
            <person name="Graziano J."/>
            <person name="Lasker B."/>
            <person name="Whitney A.M."/>
            <person name="Mcquiston J.R."/>
        </authorList>
    </citation>
    <scope>NUCLEOTIDE SEQUENCE [LARGE SCALE GENOMIC DNA]</scope>
    <source>
        <strain evidence="2 5">H1892</strain>
        <strain evidence="3 4">H2381</strain>
    </source>
</reference>
<accession>A0A212AQS4</accession>
<evidence type="ECO:0000313" key="4">
    <source>
        <dbReference type="Proteomes" id="UP000196640"/>
    </source>
</evidence>
<keyword evidence="5" id="KW-1185">Reference proteome</keyword>
<dbReference type="EMBL" id="NIPV01000086">
    <property type="protein sequence ID" value="OWJ73900.1"/>
    <property type="molecule type" value="Genomic_DNA"/>
</dbReference>
<protein>
    <submittedName>
        <fullName evidence="3">Uncharacterized protein</fullName>
    </submittedName>
</protein>
<evidence type="ECO:0000256" key="1">
    <source>
        <dbReference type="SAM" id="MobiDB-lite"/>
    </source>
</evidence>